<comment type="caution">
    <text evidence="14">The sequence shown here is derived from an EMBL/GenBank/DDBJ whole genome shotgun (WGS) entry which is preliminary data.</text>
</comment>
<evidence type="ECO:0000313" key="15">
    <source>
        <dbReference type="Proteomes" id="UP000798808"/>
    </source>
</evidence>
<dbReference type="GO" id="GO:0004400">
    <property type="term" value="F:histidinol-phosphate transaminase activity"/>
    <property type="evidence" value="ECO:0007669"/>
    <property type="project" value="UniProtKB-EC"/>
</dbReference>
<dbReference type="EMBL" id="SMLW01000557">
    <property type="protein sequence ID" value="MTI26012.1"/>
    <property type="molecule type" value="Genomic_DNA"/>
</dbReference>
<comment type="pathway">
    <text evidence="2 12">Amino-acid biosynthesis; L-histidine biosynthesis; L-histidine from 5-phospho-alpha-D-ribose 1-diphosphate: step 7/9.</text>
</comment>
<dbReference type="InterPro" id="IPR015422">
    <property type="entry name" value="PyrdxlP-dep_Trfase_small"/>
</dbReference>
<accession>A0ABW9RPF0</accession>
<dbReference type="SUPFAM" id="SSF53383">
    <property type="entry name" value="PLP-dependent transferases"/>
    <property type="match status" value="1"/>
</dbReference>
<evidence type="ECO:0000256" key="3">
    <source>
        <dbReference type="ARBA" id="ARBA00005189"/>
    </source>
</evidence>
<evidence type="ECO:0000256" key="12">
    <source>
        <dbReference type="HAMAP-Rule" id="MF_01023"/>
    </source>
</evidence>
<name>A0ABW9RPF0_9BACT</name>
<evidence type="ECO:0000256" key="6">
    <source>
        <dbReference type="ARBA" id="ARBA00022576"/>
    </source>
</evidence>
<evidence type="ECO:0000313" key="14">
    <source>
        <dbReference type="EMBL" id="MTI26012.1"/>
    </source>
</evidence>
<evidence type="ECO:0000256" key="5">
    <source>
        <dbReference type="ARBA" id="ARBA00011738"/>
    </source>
</evidence>
<dbReference type="Gene3D" id="3.40.640.10">
    <property type="entry name" value="Type I PLP-dependent aspartate aminotransferase-like (Major domain)"/>
    <property type="match status" value="1"/>
</dbReference>
<keyword evidence="8 12" id="KW-0808">Transferase</keyword>
<dbReference type="CDD" id="cd00609">
    <property type="entry name" value="AAT_like"/>
    <property type="match status" value="1"/>
</dbReference>
<dbReference type="InterPro" id="IPR015421">
    <property type="entry name" value="PyrdxlP-dep_Trfase_major"/>
</dbReference>
<keyword evidence="15" id="KW-1185">Reference proteome</keyword>
<dbReference type="EC" id="2.6.1.9" evidence="12"/>
<evidence type="ECO:0000256" key="10">
    <source>
        <dbReference type="ARBA" id="ARBA00023102"/>
    </source>
</evidence>
<comment type="catalytic activity">
    <reaction evidence="11 12">
        <text>L-histidinol phosphate + 2-oxoglutarate = 3-(imidazol-4-yl)-2-oxopropyl phosphate + L-glutamate</text>
        <dbReference type="Rhea" id="RHEA:23744"/>
        <dbReference type="ChEBI" id="CHEBI:16810"/>
        <dbReference type="ChEBI" id="CHEBI:29985"/>
        <dbReference type="ChEBI" id="CHEBI:57766"/>
        <dbReference type="ChEBI" id="CHEBI:57980"/>
        <dbReference type="EC" id="2.6.1.9"/>
    </reaction>
</comment>
<comment type="pathway">
    <text evidence="3">Lipid metabolism.</text>
</comment>
<dbReference type="NCBIfam" id="TIGR01141">
    <property type="entry name" value="hisC"/>
    <property type="match status" value="1"/>
</dbReference>
<sequence length="344" mass="38599">MNIQDKVRPNILNLSPYSSARDEFEGNGEVFLDANENPYETGLNRYPDPYQRQLKQQIASLKKVDPNRIFLGNGSDEAIDLVMRIFCEPGTDNIVISDPTYGMYAVSAAINSITVKKVALSKDFSFMANEMLKEVDTNTKLIFICSPNNPSGNALNAYEVAKVIENFDGIVVIDEAYIDFSMQASFTLQLEKYKNLIILQTFSKAWGLAGLRLGMAFSSAEIIKLMNKVKPPYNINILTQKEALSALADKEKVKEAISNILRERDMLITKLSGLSIVSHIFPSDSNFLLVRFNSSQAIFKYLMEKGIIVRDRSKVTHGENCLRITVGTPEENINLVQALKEYQP</sequence>
<organism evidence="14 15">
    <name type="scientific">Fulvivirga kasyanovii</name>
    <dbReference type="NCBI Taxonomy" id="396812"/>
    <lineage>
        <taxon>Bacteria</taxon>
        <taxon>Pseudomonadati</taxon>
        <taxon>Bacteroidota</taxon>
        <taxon>Cytophagia</taxon>
        <taxon>Cytophagales</taxon>
        <taxon>Fulvivirgaceae</taxon>
        <taxon>Fulvivirga</taxon>
    </lineage>
</organism>
<dbReference type="Proteomes" id="UP000798808">
    <property type="component" value="Unassembled WGS sequence"/>
</dbReference>
<protein>
    <recommendedName>
        <fullName evidence="12">Histidinol-phosphate aminotransferase</fullName>
        <ecNumber evidence="12">2.6.1.9</ecNumber>
    </recommendedName>
    <alternativeName>
        <fullName evidence="12">Imidazole acetol-phosphate transaminase</fullName>
    </alternativeName>
</protein>
<dbReference type="InterPro" id="IPR015424">
    <property type="entry name" value="PyrdxlP-dep_Trfase"/>
</dbReference>
<keyword evidence="7 12" id="KW-0028">Amino-acid biosynthesis</keyword>
<evidence type="ECO:0000256" key="7">
    <source>
        <dbReference type="ARBA" id="ARBA00022605"/>
    </source>
</evidence>
<proteinExistence type="inferred from homology"/>
<evidence type="ECO:0000256" key="11">
    <source>
        <dbReference type="ARBA" id="ARBA00047481"/>
    </source>
</evidence>
<comment type="cofactor">
    <cofactor evidence="1 12">
        <name>pyridoxal 5'-phosphate</name>
        <dbReference type="ChEBI" id="CHEBI:597326"/>
    </cofactor>
</comment>
<dbReference type="Pfam" id="PF00155">
    <property type="entry name" value="Aminotran_1_2"/>
    <property type="match status" value="1"/>
</dbReference>
<evidence type="ECO:0000256" key="8">
    <source>
        <dbReference type="ARBA" id="ARBA00022679"/>
    </source>
</evidence>
<dbReference type="PANTHER" id="PTHR42885">
    <property type="entry name" value="HISTIDINOL-PHOSPHATE AMINOTRANSFERASE-RELATED"/>
    <property type="match status" value="1"/>
</dbReference>
<comment type="similarity">
    <text evidence="4 12">Belongs to the class-II pyridoxal-phosphate-dependent aminotransferase family. Histidinol-phosphate aminotransferase subfamily.</text>
</comment>
<dbReference type="Gene3D" id="3.90.1150.10">
    <property type="entry name" value="Aspartate Aminotransferase, domain 1"/>
    <property type="match status" value="1"/>
</dbReference>
<evidence type="ECO:0000256" key="4">
    <source>
        <dbReference type="ARBA" id="ARBA00007970"/>
    </source>
</evidence>
<evidence type="ECO:0000256" key="9">
    <source>
        <dbReference type="ARBA" id="ARBA00022898"/>
    </source>
</evidence>
<evidence type="ECO:0000259" key="13">
    <source>
        <dbReference type="Pfam" id="PF00155"/>
    </source>
</evidence>
<dbReference type="InterPro" id="IPR004839">
    <property type="entry name" value="Aminotransferase_I/II_large"/>
</dbReference>
<comment type="subunit">
    <text evidence="5 12">Homodimer.</text>
</comment>
<gene>
    <name evidence="12 14" type="primary">hisC</name>
    <name evidence="14" type="ORF">E1163_13730</name>
</gene>
<keyword evidence="10 12" id="KW-0368">Histidine biosynthesis</keyword>
<dbReference type="RefSeq" id="WP_155172749.1">
    <property type="nucleotide sequence ID" value="NZ_BAAAFL010000008.1"/>
</dbReference>
<reference evidence="14 15" key="1">
    <citation type="submission" date="2019-02" db="EMBL/GenBank/DDBJ databases">
        <authorList>
            <person name="Goldberg S.R."/>
            <person name="Haltli B.A."/>
            <person name="Correa H."/>
            <person name="Russell K.G."/>
        </authorList>
    </citation>
    <scope>NUCLEOTIDE SEQUENCE [LARGE SCALE GENOMIC DNA]</scope>
    <source>
        <strain evidence="14 15">JCM 16186</strain>
    </source>
</reference>
<dbReference type="InterPro" id="IPR001917">
    <property type="entry name" value="Aminotrans_II_pyridoxalP_BS"/>
</dbReference>
<dbReference type="PROSITE" id="PS00599">
    <property type="entry name" value="AA_TRANSFER_CLASS_2"/>
    <property type="match status" value="1"/>
</dbReference>
<keyword evidence="6 12" id="KW-0032">Aminotransferase</keyword>
<evidence type="ECO:0000256" key="1">
    <source>
        <dbReference type="ARBA" id="ARBA00001933"/>
    </source>
</evidence>
<feature type="modified residue" description="N6-(pyridoxal phosphate)lysine" evidence="12">
    <location>
        <position position="204"/>
    </location>
</feature>
<dbReference type="InterPro" id="IPR005861">
    <property type="entry name" value="HisP_aminotrans"/>
</dbReference>
<feature type="domain" description="Aminotransferase class I/classII large" evidence="13">
    <location>
        <begin position="41"/>
        <end position="339"/>
    </location>
</feature>
<dbReference type="PANTHER" id="PTHR42885:SF2">
    <property type="entry name" value="HISTIDINOL-PHOSPHATE AMINOTRANSFERASE"/>
    <property type="match status" value="1"/>
</dbReference>
<keyword evidence="9 12" id="KW-0663">Pyridoxal phosphate</keyword>
<evidence type="ECO:0000256" key="2">
    <source>
        <dbReference type="ARBA" id="ARBA00005011"/>
    </source>
</evidence>
<dbReference type="HAMAP" id="MF_01023">
    <property type="entry name" value="HisC_aminotrans_2"/>
    <property type="match status" value="1"/>
</dbReference>